<name>G8EJU7_9CAUD</name>
<dbReference type="RefSeq" id="YP_004935811.1">
    <property type="nucleotide sequence ID" value="NC_016434.1"/>
</dbReference>
<keyword evidence="2" id="KW-1185">Reference proteome</keyword>
<evidence type="ECO:0000313" key="1">
    <source>
        <dbReference type="EMBL" id="AET09829.1"/>
    </source>
</evidence>
<protein>
    <submittedName>
        <fullName evidence="1">Uncharacterized protein</fullName>
    </submittedName>
</protein>
<reference evidence="1 2" key="1">
    <citation type="journal article" date="2011" name="Appl. Environ. Microbiol.">
        <title>Genome sequence and characterization of the related Gordonia phages GTE5 and GRU1 and their use as potential biocontrol agents.</title>
        <authorList>
            <person name="Petrovski S."/>
            <person name="Tillett D."/>
            <person name="Seviour R.J."/>
        </authorList>
    </citation>
    <scope>NUCLEOTIDE SEQUENCE [LARGE SCALE GENOMIC DNA]</scope>
</reference>
<evidence type="ECO:0000313" key="2">
    <source>
        <dbReference type="Proteomes" id="UP000007318"/>
    </source>
</evidence>
<dbReference type="KEGG" id="vg:11459730"/>
<organism evidence="1 2">
    <name type="scientific">Gordonia phage GTE5</name>
    <dbReference type="NCBI Taxonomy" id="319522"/>
    <lineage>
        <taxon>Viruses</taxon>
        <taxon>Duplodnaviria</taxon>
        <taxon>Heunggongvirae</taxon>
        <taxon>Uroviricota</taxon>
        <taxon>Caudoviricetes</taxon>
        <taxon>Zierdtviridae</taxon>
        <taxon>Emilbogenvirinae</taxon>
        <taxon>Gruunavirus</taxon>
        <taxon>Gruunavirus GTE5</taxon>
    </lineage>
</organism>
<accession>G8EJU7</accession>
<dbReference type="GeneID" id="11459730"/>
<dbReference type="EMBL" id="JF923796">
    <property type="protein sequence ID" value="AET09829.1"/>
    <property type="molecule type" value="Genomic_DNA"/>
</dbReference>
<sequence length="99" mass="10246">MASMDVCASIGGCAAVRRDRLCTCTCGVACDSWDMAVLASQMAVCGVCCARGVSVCLELCSWLCVALSWQYGAASGTDTPGGLPLPRPDDRGPVLEHLC</sequence>
<dbReference type="Proteomes" id="UP000007318">
    <property type="component" value="Segment"/>
</dbReference>
<proteinExistence type="predicted"/>